<evidence type="ECO:0000256" key="3">
    <source>
        <dbReference type="ARBA" id="ARBA00022989"/>
    </source>
</evidence>
<feature type="transmembrane region" description="Helical" evidence="5">
    <location>
        <begin position="69"/>
        <end position="96"/>
    </location>
</feature>
<organism evidence="6 7">
    <name type="scientific">Megasphaera cerevisiae DSM 20462</name>
    <dbReference type="NCBI Taxonomy" id="1122219"/>
    <lineage>
        <taxon>Bacteria</taxon>
        <taxon>Bacillati</taxon>
        <taxon>Bacillota</taxon>
        <taxon>Negativicutes</taxon>
        <taxon>Veillonellales</taxon>
        <taxon>Veillonellaceae</taxon>
        <taxon>Megasphaera</taxon>
    </lineage>
</organism>
<dbReference type="GO" id="GO:0033281">
    <property type="term" value="C:TAT protein transport complex"/>
    <property type="evidence" value="ECO:0007669"/>
    <property type="project" value="UniProtKB-UniRule"/>
</dbReference>
<reference evidence="6 7" key="1">
    <citation type="submission" date="2015-06" db="EMBL/GenBank/DDBJ databases">
        <title>Draft genome sequence of beer spoilage bacterium Megasphaera cerevisiae type strain 20462.</title>
        <authorList>
            <person name="Kutumbaka K."/>
            <person name="Pasmowitz J."/>
            <person name="Mategko J."/>
            <person name="Reyes D."/>
            <person name="Friedrich A."/>
            <person name="Han S."/>
            <person name="Martens-Habbena W."/>
            <person name="Neal-McKinney J."/>
            <person name="Janagama H.K."/>
            <person name="Nadala C."/>
            <person name="Samadpour M."/>
        </authorList>
    </citation>
    <scope>NUCLEOTIDE SEQUENCE [LARGE SCALE GENOMIC DNA]</scope>
    <source>
        <strain evidence="6 7">DSM 20462</strain>
    </source>
</reference>
<dbReference type="AlphaFoldDB" id="A0A0J6WVI9"/>
<evidence type="ECO:0000256" key="4">
    <source>
        <dbReference type="ARBA" id="ARBA00023136"/>
    </source>
</evidence>
<feature type="transmembrane region" description="Helical" evidence="5">
    <location>
        <begin position="28"/>
        <end position="46"/>
    </location>
</feature>
<feature type="transmembrane region" description="Helical" evidence="5">
    <location>
        <begin position="219"/>
        <end position="239"/>
    </location>
</feature>
<sequence length="241" mass="27164">MNDLTVPSHSASRTMTLTGHLTELRRRLIWSIIITAAGMIVSQYFIDEIMYFLTSPAGKLYFIKPAEAFFIYFKVVLTSGAIVASPFLFYEFWAFLIPAFSQKEKTVLSLLVPSSLILFISGIAFAFFIVLPKGLDFFMAFTSSTVQPMISMESYLDFVLMLVLPFGFIFNLPLILLVFAQMGLISSAGLKKKRRYVIFAAFILAAVITPTTDMVSQCFLAAPIIVLYEISRIIIQYIMQK</sequence>
<keyword evidence="2 5" id="KW-0812">Transmembrane</keyword>
<feature type="transmembrane region" description="Helical" evidence="5">
    <location>
        <begin position="196"/>
        <end position="213"/>
    </location>
</feature>
<keyword evidence="5" id="KW-0811">Translocation</keyword>
<feature type="transmembrane region" description="Helical" evidence="5">
    <location>
        <begin position="158"/>
        <end position="184"/>
    </location>
</feature>
<keyword evidence="3 5" id="KW-1133">Transmembrane helix</keyword>
<dbReference type="PANTHER" id="PTHR30371:SF0">
    <property type="entry name" value="SEC-INDEPENDENT PROTEIN TRANSLOCASE PROTEIN TATC, CHLOROPLASTIC-RELATED"/>
    <property type="match status" value="1"/>
</dbReference>
<dbReference type="PATRIC" id="fig|1122219.3.peg.1576"/>
<dbReference type="EMBL" id="LEKT01000029">
    <property type="protein sequence ID" value="KMO86228.1"/>
    <property type="molecule type" value="Genomic_DNA"/>
</dbReference>
<dbReference type="Pfam" id="PF00902">
    <property type="entry name" value="TatC"/>
    <property type="match status" value="1"/>
</dbReference>
<dbReference type="GO" id="GO:0009977">
    <property type="term" value="F:proton motive force dependent protein transmembrane transporter activity"/>
    <property type="evidence" value="ECO:0007669"/>
    <property type="project" value="TreeGrafter"/>
</dbReference>
<comment type="caution">
    <text evidence="6">The sequence shown here is derived from an EMBL/GenBank/DDBJ whole genome shotgun (WGS) entry which is preliminary data.</text>
</comment>
<comment type="subunit">
    <text evidence="5">Forms a complex with TatA.</text>
</comment>
<dbReference type="GO" id="GO:0065002">
    <property type="term" value="P:intracellular protein transmembrane transport"/>
    <property type="evidence" value="ECO:0007669"/>
    <property type="project" value="TreeGrafter"/>
</dbReference>
<accession>A0A0J6WVI9</accession>
<comment type="function">
    <text evidence="5">Part of the twin-arginine translocation (Tat) system that transports large folded proteins containing a characteristic twin-arginine motif in their signal peptide across membranes.</text>
</comment>
<evidence type="ECO:0000313" key="7">
    <source>
        <dbReference type="Proteomes" id="UP000036503"/>
    </source>
</evidence>
<dbReference type="InParanoid" id="A0A0J6WVI9"/>
<evidence type="ECO:0000256" key="5">
    <source>
        <dbReference type="HAMAP-Rule" id="MF_00902"/>
    </source>
</evidence>
<keyword evidence="7" id="KW-1185">Reference proteome</keyword>
<name>A0A0J6WVI9_9FIRM</name>
<dbReference type="NCBIfam" id="TIGR00945">
    <property type="entry name" value="tatC"/>
    <property type="match status" value="1"/>
</dbReference>
<keyword evidence="4 5" id="KW-0472">Membrane</keyword>
<comment type="similarity">
    <text evidence="5">Belongs to the TatC family.</text>
</comment>
<dbReference type="PANTHER" id="PTHR30371">
    <property type="entry name" value="SEC-INDEPENDENT PROTEIN TRANSLOCASE PROTEIN TATC"/>
    <property type="match status" value="1"/>
</dbReference>
<protein>
    <recommendedName>
        <fullName evidence="5">Sec-independent protein translocase protein TatC</fullName>
    </recommendedName>
</protein>
<dbReference type="GO" id="GO:0043953">
    <property type="term" value="P:protein transport by the Tat complex"/>
    <property type="evidence" value="ECO:0007669"/>
    <property type="project" value="UniProtKB-UniRule"/>
</dbReference>
<keyword evidence="5" id="KW-0813">Transport</keyword>
<comment type="subcellular location">
    <subcellularLocation>
        <location evidence="5">Cell membrane</location>
        <topology evidence="5">Multi-pass membrane protein</topology>
    </subcellularLocation>
    <subcellularLocation>
        <location evidence="1">Membrane</location>
        <topology evidence="1">Multi-pass membrane protein</topology>
    </subcellularLocation>
</comment>
<feature type="transmembrane region" description="Helical" evidence="5">
    <location>
        <begin position="108"/>
        <end position="131"/>
    </location>
</feature>
<dbReference type="PRINTS" id="PR01840">
    <property type="entry name" value="TATCFAMILY"/>
</dbReference>
<dbReference type="InterPro" id="IPR002033">
    <property type="entry name" value="TatC"/>
</dbReference>
<keyword evidence="5" id="KW-1003">Cell membrane</keyword>
<evidence type="ECO:0000256" key="2">
    <source>
        <dbReference type="ARBA" id="ARBA00022692"/>
    </source>
</evidence>
<dbReference type="STRING" id="39029.BSR42_05195"/>
<evidence type="ECO:0000313" key="6">
    <source>
        <dbReference type="EMBL" id="KMO86228.1"/>
    </source>
</evidence>
<gene>
    <name evidence="5" type="primary">tatC</name>
    <name evidence="6" type="ORF">AB840_09315</name>
</gene>
<dbReference type="FunCoup" id="A0A0J6WVI9">
    <property type="interactions" value="447"/>
</dbReference>
<evidence type="ECO:0000256" key="1">
    <source>
        <dbReference type="ARBA" id="ARBA00004141"/>
    </source>
</evidence>
<proteinExistence type="inferred from homology"/>
<dbReference type="HAMAP" id="MF_00902">
    <property type="entry name" value="TatC"/>
    <property type="match status" value="1"/>
</dbReference>
<dbReference type="Proteomes" id="UP000036503">
    <property type="component" value="Unassembled WGS sequence"/>
</dbReference>
<dbReference type="RefSeq" id="WP_200809973.1">
    <property type="nucleotide sequence ID" value="NZ_FUXD01000030.1"/>
</dbReference>
<keyword evidence="5" id="KW-0653">Protein transport</keyword>